<dbReference type="GO" id="GO:0005581">
    <property type="term" value="C:collagen trimer"/>
    <property type="evidence" value="ECO:0007669"/>
    <property type="project" value="UniProtKB-KW"/>
</dbReference>
<reference evidence="2 3" key="1">
    <citation type="journal article" date="2021" name="Elife">
        <title>Chloroplast acquisition without the gene transfer in kleptoplastic sea slugs, Plakobranchus ocellatus.</title>
        <authorList>
            <person name="Maeda T."/>
            <person name="Takahashi S."/>
            <person name="Yoshida T."/>
            <person name="Shimamura S."/>
            <person name="Takaki Y."/>
            <person name="Nagai Y."/>
            <person name="Toyoda A."/>
            <person name="Suzuki Y."/>
            <person name="Arimoto A."/>
            <person name="Ishii H."/>
            <person name="Satoh N."/>
            <person name="Nishiyama T."/>
            <person name="Hasebe M."/>
            <person name="Maruyama T."/>
            <person name="Minagawa J."/>
            <person name="Obokata J."/>
            <person name="Shigenobu S."/>
        </authorList>
    </citation>
    <scope>NUCLEOTIDE SEQUENCE [LARGE SCALE GENOMIC DNA]</scope>
</reference>
<organism evidence="2 3">
    <name type="scientific">Plakobranchus ocellatus</name>
    <dbReference type="NCBI Taxonomy" id="259542"/>
    <lineage>
        <taxon>Eukaryota</taxon>
        <taxon>Metazoa</taxon>
        <taxon>Spiralia</taxon>
        <taxon>Lophotrochozoa</taxon>
        <taxon>Mollusca</taxon>
        <taxon>Gastropoda</taxon>
        <taxon>Heterobranchia</taxon>
        <taxon>Euthyneura</taxon>
        <taxon>Panpulmonata</taxon>
        <taxon>Sacoglossa</taxon>
        <taxon>Placobranchoidea</taxon>
        <taxon>Plakobranchidae</taxon>
        <taxon>Plakobranchus</taxon>
    </lineage>
</organism>
<accession>A0AAV3Y8G9</accession>
<protein>
    <submittedName>
        <fullName evidence="2">Collagen alpha-5(Vi) chain</fullName>
    </submittedName>
</protein>
<gene>
    <name evidence="2" type="ORF">PoB_000522100</name>
</gene>
<feature type="chain" id="PRO_5043461435" evidence="1">
    <location>
        <begin position="30"/>
        <end position="384"/>
    </location>
</feature>
<keyword evidence="1" id="KW-0732">Signal</keyword>
<evidence type="ECO:0000313" key="3">
    <source>
        <dbReference type="Proteomes" id="UP000735302"/>
    </source>
</evidence>
<dbReference type="Proteomes" id="UP000735302">
    <property type="component" value="Unassembled WGS sequence"/>
</dbReference>
<keyword evidence="2" id="KW-0176">Collagen</keyword>
<evidence type="ECO:0000313" key="2">
    <source>
        <dbReference type="EMBL" id="GFN78715.1"/>
    </source>
</evidence>
<keyword evidence="3" id="KW-1185">Reference proteome</keyword>
<sequence length="384" mass="43404">MASTFKVTTGISVLLWFAMHGELANMEEAKNISCFDCYLEGKYYRAAKTHHLPMEPNKCRRYLCFNGAFSLEEDGCEIDGKCYKVGKALNRISECAVLMCRRNRSSEIRETEFVRRPYACVDGNGTCQSIGSTFTKECKTYKCEMHSDGNAHAKLEYIDGCELDGKCYKKGYSTKDQCERHTCMVTSANGSPVSRIVSTPSACRITEEVCIKDGRNYDHDCKNYKCTFRLLGGKGTHQLKIVPTGCKVDDKCHKIGVTYKKNCLTYKCIKAKVNGTYVARFEVVAGGCKFYRKCIGPRILFKYHCADFICLPSADKNGARIYEMIVWKYLCQHGSEDTCLKKGENFTYQGYKNCNCVVYRVPSTGRYAVRNVCGGKQIDTSYLI</sequence>
<evidence type="ECO:0000256" key="1">
    <source>
        <dbReference type="SAM" id="SignalP"/>
    </source>
</evidence>
<dbReference type="EMBL" id="BLXT01000597">
    <property type="protein sequence ID" value="GFN78715.1"/>
    <property type="molecule type" value="Genomic_DNA"/>
</dbReference>
<comment type="caution">
    <text evidence="2">The sequence shown here is derived from an EMBL/GenBank/DDBJ whole genome shotgun (WGS) entry which is preliminary data.</text>
</comment>
<feature type="signal peptide" evidence="1">
    <location>
        <begin position="1"/>
        <end position="29"/>
    </location>
</feature>
<proteinExistence type="predicted"/>
<dbReference type="AlphaFoldDB" id="A0AAV3Y8G9"/>
<name>A0AAV3Y8G9_9GAST</name>